<organism evidence="6">
    <name type="scientific">hydrothermal vent metagenome</name>
    <dbReference type="NCBI Taxonomy" id="652676"/>
    <lineage>
        <taxon>unclassified sequences</taxon>
        <taxon>metagenomes</taxon>
        <taxon>ecological metagenomes</taxon>
    </lineage>
</organism>
<dbReference type="Pfam" id="PF00588">
    <property type="entry name" value="SpoU_methylase"/>
    <property type="match status" value="1"/>
</dbReference>
<dbReference type="InterPro" id="IPR053888">
    <property type="entry name" value="MRM3-like_sub_bind"/>
</dbReference>
<dbReference type="InterPro" id="IPR029064">
    <property type="entry name" value="Ribosomal_eL30-like_sf"/>
</dbReference>
<dbReference type="PANTHER" id="PTHR43191">
    <property type="entry name" value="RRNA METHYLTRANSFERASE 3"/>
    <property type="match status" value="1"/>
</dbReference>
<reference evidence="6" key="1">
    <citation type="submission" date="2018-06" db="EMBL/GenBank/DDBJ databases">
        <authorList>
            <person name="Zhirakovskaya E."/>
        </authorList>
    </citation>
    <scope>NUCLEOTIDE SEQUENCE</scope>
</reference>
<dbReference type="GO" id="GO:0032259">
    <property type="term" value="P:methylation"/>
    <property type="evidence" value="ECO:0007669"/>
    <property type="project" value="UniProtKB-KW"/>
</dbReference>
<dbReference type="Gene3D" id="3.30.1330.30">
    <property type="match status" value="1"/>
</dbReference>
<name>A0A3B0TDF3_9ZZZZ</name>
<dbReference type="InterPro" id="IPR029026">
    <property type="entry name" value="tRNA_m1G_MTases_N"/>
</dbReference>
<dbReference type="GO" id="GO:0003723">
    <property type="term" value="F:RNA binding"/>
    <property type="evidence" value="ECO:0007669"/>
    <property type="project" value="InterPro"/>
</dbReference>
<evidence type="ECO:0000259" key="5">
    <source>
        <dbReference type="Pfam" id="PF22435"/>
    </source>
</evidence>
<sequence>MFSKVDVLQVVELRTRTGRRKKGLVIVEGLPEFRRTVEAKAQIERLYICEKIVPLDAFDFKPFNPVLISKDEFAQIAFGSRLKGVLAFCRPKQLTLADLKKKKDPLLLVLESIEKPGNLGTIIRSCDAAGVDAVICCDQKTEIYNQHVVRSSIGSLFSVSVVSADKKETIAYLQKNKIQILPTSAHAQKVYNTVDLKRASAIVIGSEHKGVSKEFIENASEFIKIPMRGVSSSLNAAMSASILCFEADRQRRMVSG</sequence>
<evidence type="ECO:0000256" key="2">
    <source>
        <dbReference type="ARBA" id="ARBA00022603"/>
    </source>
</evidence>
<dbReference type="SUPFAM" id="SSF55315">
    <property type="entry name" value="L30e-like"/>
    <property type="match status" value="1"/>
</dbReference>
<dbReference type="InterPro" id="IPR029028">
    <property type="entry name" value="Alpha/beta_knot_MTases"/>
</dbReference>
<dbReference type="GO" id="GO:0006396">
    <property type="term" value="P:RNA processing"/>
    <property type="evidence" value="ECO:0007669"/>
    <property type="project" value="InterPro"/>
</dbReference>
<dbReference type="Pfam" id="PF22435">
    <property type="entry name" value="MRM3-like_sub_bind"/>
    <property type="match status" value="1"/>
</dbReference>
<dbReference type="InterPro" id="IPR051259">
    <property type="entry name" value="rRNA_Methyltransferase"/>
</dbReference>
<proteinExistence type="inferred from homology"/>
<feature type="domain" description="tRNA/rRNA methyltransferase SpoU type" evidence="4">
    <location>
        <begin position="106"/>
        <end position="245"/>
    </location>
</feature>
<dbReference type="AlphaFoldDB" id="A0A3B0TDF3"/>
<gene>
    <name evidence="6" type="ORF">MNBD_BACTEROID05-916</name>
</gene>
<dbReference type="EMBL" id="UOEN01000105">
    <property type="protein sequence ID" value="VAW12492.1"/>
    <property type="molecule type" value="Genomic_DNA"/>
</dbReference>
<evidence type="ECO:0000259" key="4">
    <source>
        <dbReference type="Pfam" id="PF00588"/>
    </source>
</evidence>
<accession>A0A3B0TDF3</accession>
<evidence type="ECO:0000313" key="6">
    <source>
        <dbReference type="EMBL" id="VAW12492.1"/>
    </source>
</evidence>
<protein>
    <submittedName>
        <fullName evidence="6">Uncharacterized protein</fullName>
    </submittedName>
</protein>
<dbReference type="PANTHER" id="PTHR43191:SF2">
    <property type="entry name" value="RRNA METHYLTRANSFERASE 3, MITOCHONDRIAL"/>
    <property type="match status" value="1"/>
</dbReference>
<dbReference type="InterPro" id="IPR001537">
    <property type="entry name" value="SpoU_MeTrfase"/>
</dbReference>
<dbReference type="Gene3D" id="3.40.1280.10">
    <property type="match status" value="1"/>
</dbReference>
<dbReference type="SUPFAM" id="SSF75217">
    <property type="entry name" value="alpha/beta knot"/>
    <property type="match status" value="1"/>
</dbReference>
<keyword evidence="2" id="KW-0489">Methyltransferase</keyword>
<keyword evidence="3" id="KW-0808">Transferase</keyword>
<evidence type="ECO:0000256" key="3">
    <source>
        <dbReference type="ARBA" id="ARBA00022679"/>
    </source>
</evidence>
<feature type="domain" description="MRM3-like substrate binding" evidence="5">
    <location>
        <begin position="7"/>
        <end position="87"/>
    </location>
</feature>
<dbReference type="GO" id="GO:0008173">
    <property type="term" value="F:RNA methyltransferase activity"/>
    <property type="evidence" value="ECO:0007669"/>
    <property type="project" value="InterPro"/>
</dbReference>
<evidence type="ECO:0000256" key="1">
    <source>
        <dbReference type="ARBA" id="ARBA00007228"/>
    </source>
</evidence>
<comment type="similarity">
    <text evidence="1">Belongs to the class IV-like SAM-binding methyltransferase superfamily. RNA methyltransferase TrmH family.</text>
</comment>